<evidence type="ECO:0000313" key="5">
    <source>
        <dbReference type="EMBL" id="KAL0893466.1"/>
    </source>
</evidence>
<evidence type="ECO:0000313" key="6">
    <source>
        <dbReference type="Proteomes" id="UP001549920"/>
    </source>
</evidence>
<comment type="similarity">
    <text evidence="1">Belongs to the UDP-glycosyltransferase family.</text>
</comment>
<dbReference type="InterPro" id="IPR002213">
    <property type="entry name" value="UDP_glucos_trans"/>
</dbReference>
<evidence type="ECO:0000256" key="1">
    <source>
        <dbReference type="ARBA" id="ARBA00009995"/>
    </source>
</evidence>
<gene>
    <name evidence="5" type="ORF">ABMA27_013669</name>
</gene>
<comment type="caution">
    <text evidence="5">The sequence shown here is derived from an EMBL/GenBank/DDBJ whole genome shotgun (WGS) entry which is preliminary data.</text>
</comment>
<keyword evidence="4" id="KW-0732">Signal</keyword>
<keyword evidence="6" id="KW-1185">Reference proteome</keyword>
<dbReference type="Proteomes" id="UP001549920">
    <property type="component" value="Unassembled WGS sequence"/>
</dbReference>
<sequence>MMLYTVVWLCLVGAGAASKVLVVFPVPDRAHSDLGDALVRTLLAGGHEVTYVSVFPKKTTNLNLTYADISSVLTPQSANEKNHKSMLYSRQPAHHILKAGPQYAQYALHHEALKKLLYDPSVAFDAVIVDWFYSGLLAPYIEHFVEIPAYDAIFRTPMQLRKRLLPPYEAVAYNGSLLLVNSHPPLGQTLPLPQNTKLIGGHHIREPIKLLPKSLQAFMDNAKNGVIFMNLGNLQGKLPNQLKTQILDALSQLDRLVLWHLEDAVEYVPKNIRLLDRAPQLSILKHHNTELFITDGSLTSLMEAVHCGVPFVAVPSSGEQLVNVDLLVGRGLGRKVDVTKYLPWTLEGAIREILRDASYRTNMQRASSVFKRRITPSNSEFLYWVELVISTGGAAHLRSPAVAVPTLERYHVDLWILAALILWFLSKVVKVVQVHLKDLEKKNK</sequence>
<dbReference type="InterPro" id="IPR050271">
    <property type="entry name" value="UDP-glycosyltransferase"/>
</dbReference>
<dbReference type="PANTHER" id="PTHR48043:SF159">
    <property type="entry name" value="EG:EG0003.4 PROTEIN-RELATED"/>
    <property type="match status" value="1"/>
</dbReference>
<feature type="chain" id="PRO_5046185085" description="UDP-glucuronosyltransferase" evidence="4">
    <location>
        <begin position="18"/>
        <end position="444"/>
    </location>
</feature>
<dbReference type="PANTHER" id="PTHR48043">
    <property type="entry name" value="EG:EG0003.4 PROTEIN-RELATED"/>
    <property type="match status" value="1"/>
</dbReference>
<proteinExistence type="inferred from homology"/>
<evidence type="ECO:0000256" key="2">
    <source>
        <dbReference type="ARBA" id="ARBA00022676"/>
    </source>
</evidence>
<name>A0ABR3IB37_LOXSC</name>
<evidence type="ECO:0000256" key="3">
    <source>
        <dbReference type="ARBA" id="ARBA00022679"/>
    </source>
</evidence>
<dbReference type="SUPFAM" id="SSF53756">
    <property type="entry name" value="UDP-Glycosyltransferase/glycogen phosphorylase"/>
    <property type="match status" value="1"/>
</dbReference>
<dbReference type="CDD" id="cd03784">
    <property type="entry name" value="GT1_Gtf-like"/>
    <property type="match status" value="1"/>
</dbReference>
<dbReference type="Gene3D" id="3.40.50.2000">
    <property type="entry name" value="Glycogen Phosphorylase B"/>
    <property type="match status" value="1"/>
</dbReference>
<organism evidence="5 6">
    <name type="scientific">Loxostege sticticalis</name>
    <name type="common">Beet webworm moth</name>
    <dbReference type="NCBI Taxonomy" id="481309"/>
    <lineage>
        <taxon>Eukaryota</taxon>
        <taxon>Metazoa</taxon>
        <taxon>Ecdysozoa</taxon>
        <taxon>Arthropoda</taxon>
        <taxon>Hexapoda</taxon>
        <taxon>Insecta</taxon>
        <taxon>Pterygota</taxon>
        <taxon>Neoptera</taxon>
        <taxon>Endopterygota</taxon>
        <taxon>Lepidoptera</taxon>
        <taxon>Glossata</taxon>
        <taxon>Ditrysia</taxon>
        <taxon>Pyraloidea</taxon>
        <taxon>Crambidae</taxon>
        <taxon>Pyraustinae</taxon>
        <taxon>Loxostege</taxon>
    </lineage>
</organism>
<evidence type="ECO:0000256" key="4">
    <source>
        <dbReference type="SAM" id="SignalP"/>
    </source>
</evidence>
<feature type="signal peptide" evidence="4">
    <location>
        <begin position="1"/>
        <end position="17"/>
    </location>
</feature>
<reference evidence="5 6" key="1">
    <citation type="submission" date="2024-06" db="EMBL/GenBank/DDBJ databases">
        <title>A chromosome-level genome assembly of beet webworm, Loxostege sticticalis.</title>
        <authorList>
            <person name="Zhang Y."/>
        </authorList>
    </citation>
    <scope>NUCLEOTIDE SEQUENCE [LARGE SCALE GENOMIC DNA]</scope>
    <source>
        <strain evidence="5">AQ026</strain>
        <tissue evidence="5">Whole body</tissue>
    </source>
</reference>
<evidence type="ECO:0008006" key="7">
    <source>
        <dbReference type="Google" id="ProtNLM"/>
    </source>
</evidence>
<dbReference type="Pfam" id="PF00201">
    <property type="entry name" value="UDPGT"/>
    <property type="match status" value="1"/>
</dbReference>
<accession>A0ABR3IB37</accession>
<keyword evidence="2" id="KW-0328">Glycosyltransferase</keyword>
<dbReference type="EMBL" id="JBEUOH010000005">
    <property type="protein sequence ID" value="KAL0893466.1"/>
    <property type="molecule type" value="Genomic_DNA"/>
</dbReference>
<keyword evidence="3" id="KW-0808">Transferase</keyword>
<protein>
    <recommendedName>
        <fullName evidence="7">UDP-glucuronosyltransferase</fullName>
    </recommendedName>
</protein>